<sequence length="893" mass="97143">MIAAKIKQFYHFSIARILNLFRPRNTKLFVGCLLVLLLVGILMGNSVLAEEGSVIAAVGGGVLAFVSKILAYIAYGIAYVMALIVKQIFVLLILLSTYDNFVGSVAVNKGWVIIRDLCNMMIVVLLLVYAFAMILRLESKVGDKGVLVKLLVIAILINFSKLICALMIDIAQVVMMTFVNGYAATAGANLIEGIGMRDYFSFKTEAASLSDGFQSDWFEIFANMVFTIIFLGATGIITFMIISVLALRIVMIWLLVVTSPFGFLRFIGFKFLDKYTAMWWKSFSNYLIIGPVLAFFLWLSLMVMSNTQENVLTDQITTESRLVAQESGGATQHPLESIERFLPFVISLTMLYASYEVTKQLGSGFAAATAKWATDKGKKYSGYNYSRDYVQKKAIPAIKRKVVQKGSELIGKTIARPIGGALGMAGGVLKAPIGAVRASVSSMTEAFRQSRATGGGIGAGVAAAAKSKFIRSAAEGGLSTFTEGTVGGWRKAGSRMEAIESGATNQIIEEKMKKMKTYEGPKGEKILRGILGNQGASKEERAAALQRMAEGDMLDGEQDHKSIQQIRSAYSGMSGVLDNLDKKMGAKFGHLKYDTATTAGRRDMEKAFKDKKLKLENLDPSVLSDQGVMDIASKVLKPRQMGEAIVKMVDASPTAKDAGLKVLQKRMGVANTAGDKDQVSQLQRSHAEITKDMEASFANRGVDGSGVVIPATVDQKKQAIGDYVRGLRGEELAKIDISAQLPDNKRAMARNITDRQVGDMVAVGQAGRAKEIVGELAASFKEAVTAAATSLGVPEDDPAILSDPEVQKHMIEVKAIANNPRLQGGEFTDIAKAYADKVLKARETQIKDKITKLEGQRNSAATPAEQQDFNNQIDRQREKQKNLRDEQNRVSVK</sequence>
<keyword evidence="2" id="KW-0472">Membrane</keyword>
<dbReference type="STRING" id="1798002.A2478_00150"/>
<feature type="transmembrane region" description="Helical" evidence="2">
    <location>
        <begin position="54"/>
        <end position="71"/>
    </location>
</feature>
<keyword evidence="2" id="KW-0812">Transmembrane</keyword>
<comment type="caution">
    <text evidence="3">The sequence shown here is derived from an EMBL/GenBank/DDBJ whole genome shotgun (WGS) entry which is preliminary data.</text>
</comment>
<feature type="compositionally biased region" description="Polar residues" evidence="1">
    <location>
        <begin position="856"/>
        <end position="872"/>
    </location>
</feature>
<protein>
    <submittedName>
        <fullName evidence="3">Uncharacterized protein</fullName>
    </submittedName>
</protein>
<evidence type="ECO:0000313" key="3">
    <source>
        <dbReference type="EMBL" id="OGF30852.1"/>
    </source>
</evidence>
<organism evidence="3 4">
    <name type="scientific">Candidatus Falkowbacteria bacterium RIFOXYC2_FULL_36_12</name>
    <dbReference type="NCBI Taxonomy" id="1798002"/>
    <lineage>
        <taxon>Bacteria</taxon>
        <taxon>Candidatus Falkowiibacteriota</taxon>
    </lineage>
</organism>
<feature type="region of interest" description="Disordered" evidence="1">
    <location>
        <begin position="851"/>
        <end position="872"/>
    </location>
</feature>
<feature type="transmembrane region" description="Helical" evidence="2">
    <location>
        <begin position="110"/>
        <end position="135"/>
    </location>
</feature>
<dbReference type="Proteomes" id="UP000179001">
    <property type="component" value="Unassembled WGS sequence"/>
</dbReference>
<feature type="transmembrane region" description="Helical" evidence="2">
    <location>
        <begin position="174"/>
        <end position="196"/>
    </location>
</feature>
<accession>A0A1F5SW33</accession>
<feature type="transmembrane region" description="Helical" evidence="2">
    <location>
        <begin position="28"/>
        <end position="48"/>
    </location>
</feature>
<gene>
    <name evidence="3" type="ORF">A2478_00150</name>
</gene>
<evidence type="ECO:0000256" key="2">
    <source>
        <dbReference type="SAM" id="Phobius"/>
    </source>
</evidence>
<feature type="transmembrane region" description="Helical" evidence="2">
    <location>
        <begin position="147"/>
        <end position="168"/>
    </location>
</feature>
<reference evidence="3 4" key="1">
    <citation type="journal article" date="2016" name="Nat. Commun.">
        <title>Thousands of microbial genomes shed light on interconnected biogeochemical processes in an aquifer system.</title>
        <authorList>
            <person name="Anantharaman K."/>
            <person name="Brown C.T."/>
            <person name="Hug L.A."/>
            <person name="Sharon I."/>
            <person name="Castelle C.J."/>
            <person name="Probst A.J."/>
            <person name="Thomas B.C."/>
            <person name="Singh A."/>
            <person name="Wilkins M.J."/>
            <person name="Karaoz U."/>
            <person name="Brodie E.L."/>
            <person name="Williams K.H."/>
            <person name="Hubbard S.S."/>
            <person name="Banfield J.F."/>
        </authorList>
    </citation>
    <scope>NUCLEOTIDE SEQUENCE [LARGE SCALE GENOMIC DNA]</scope>
</reference>
<proteinExistence type="predicted"/>
<name>A0A1F5SW33_9BACT</name>
<dbReference type="EMBL" id="MFGJ01000008">
    <property type="protein sequence ID" value="OGF30852.1"/>
    <property type="molecule type" value="Genomic_DNA"/>
</dbReference>
<evidence type="ECO:0000313" key="4">
    <source>
        <dbReference type="Proteomes" id="UP000179001"/>
    </source>
</evidence>
<dbReference type="AlphaFoldDB" id="A0A1F5SW33"/>
<feature type="transmembrane region" description="Helical" evidence="2">
    <location>
        <begin position="251"/>
        <end position="272"/>
    </location>
</feature>
<feature type="transmembrane region" description="Helical" evidence="2">
    <location>
        <begin position="217"/>
        <end position="245"/>
    </location>
</feature>
<keyword evidence="2" id="KW-1133">Transmembrane helix</keyword>
<evidence type="ECO:0000256" key="1">
    <source>
        <dbReference type="SAM" id="MobiDB-lite"/>
    </source>
</evidence>
<feature type="transmembrane region" description="Helical" evidence="2">
    <location>
        <begin position="284"/>
        <end position="304"/>
    </location>
</feature>